<comment type="caution">
    <text evidence="1">The sequence shown here is derived from an EMBL/GenBank/DDBJ whole genome shotgun (WGS) entry which is preliminary data.</text>
</comment>
<name>A0ABX1FNU8_9PSEU</name>
<dbReference type="EMBL" id="VSRL01000124">
    <property type="protein sequence ID" value="NKE60469.1"/>
    <property type="molecule type" value="Genomic_DNA"/>
</dbReference>
<dbReference type="RefSeq" id="WP_167977130.1">
    <property type="nucleotide sequence ID" value="NZ_VSRL01000124.1"/>
</dbReference>
<evidence type="ECO:0000313" key="1">
    <source>
        <dbReference type="EMBL" id="NKE60469.1"/>
    </source>
</evidence>
<reference evidence="1 2" key="1">
    <citation type="submission" date="2019-08" db="EMBL/GenBank/DDBJ databases">
        <title>Lentzea from Indian Himalayas.</title>
        <authorList>
            <person name="Mandal S."/>
            <person name="Mallick Gupta A."/>
            <person name="Maiti P.K."/>
            <person name="Sarkar J."/>
            <person name="Mandal S."/>
        </authorList>
    </citation>
    <scope>NUCLEOTIDE SEQUENCE [LARGE SCALE GENOMIC DNA]</scope>
    <source>
        <strain evidence="1 2">PSKA42</strain>
    </source>
</reference>
<feature type="non-terminal residue" evidence="1">
    <location>
        <position position="1"/>
    </location>
</feature>
<dbReference type="Proteomes" id="UP001515943">
    <property type="component" value="Unassembled WGS sequence"/>
</dbReference>
<keyword evidence="2" id="KW-1185">Reference proteome</keyword>
<evidence type="ECO:0008006" key="3">
    <source>
        <dbReference type="Google" id="ProtNLM"/>
    </source>
</evidence>
<proteinExistence type="predicted"/>
<organism evidence="1 2">
    <name type="scientific">Lentzea indica</name>
    <dbReference type="NCBI Taxonomy" id="2604800"/>
    <lineage>
        <taxon>Bacteria</taxon>
        <taxon>Bacillati</taxon>
        <taxon>Actinomycetota</taxon>
        <taxon>Actinomycetes</taxon>
        <taxon>Pseudonocardiales</taxon>
        <taxon>Pseudonocardiaceae</taxon>
        <taxon>Lentzea</taxon>
    </lineage>
</organism>
<sequence length="122" mass="12732">QDAVVLAAADPAQPYGAALPWPDPLGEGKHRPARKAGALAVLVDGTPALYVERGGKSLLSFTDDDPTLRTAANALSRAVRDGWLGQLAVQRADGEVALTSHLATVLQEAGFRATPKGLRLRA</sequence>
<evidence type="ECO:0000313" key="2">
    <source>
        <dbReference type="Proteomes" id="UP001515943"/>
    </source>
</evidence>
<accession>A0ABX1FNU8</accession>
<gene>
    <name evidence="1" type="ORF">FXN61_28235</name>
</gene>
<protein>
    <recommendedName>
        <fullName evidence="3">ATP-dependent helicase Lhr and Lhr-like helicase</fullName>
    </recommendedName>
</protein>